<dbReference type="EMBL" id="CP038613">
    <property type="protein sequence ID" value="QBY43585.1"/>
    <property type="molecule type" value="Genomic_DNA"/>
</dbReference>
<evidence type="ECO:0000313" key="2">
    <source>
        <dbReference type="Proteomes" id="UP000295134"/>
    </source>
</evidence>
<organism evidence="1 2">
    <name type="scientific">Arsenophonus nasoniae</name>
    <name type="common">son-killer infecting Nasonia vitripennis</name>
    <dbReference type="NCBI Taxonomy" id="638"/>
    <lineage>
        <taxon>Bacteria</taxon>
        <taxon>Pseudomonadati</taxon>
        <taxon>Pseudomonadota</taxon>
        <taxon>Gammaproteobacteria</taxon>
        <taxon>Enterobacterales</taxon>
        <taxon>Morganellaceae</taxon>
        <taxon>Arsenophonus</taxon>
    </lineage>
</organism>
<dbReference type="Proteomes" id="UP000295134">
    <property type="component" value="Chromosome"/>
</dbReference>
<gene>
    <name evidence="1" type="ORF">ArsFIN_21530</name>
</gene>
<evidence type="ECO:0000313" key="1">
    <source>
        <dbReference type="EMBL" id="QBY43585.1"/>
    </source>
</evidence>
<proteinExistence type="predicted"/>
<name>A0A4P7KU48_9GAMM</name>
<reference evidence="1 2" key="1">
    <citation type="submission" date="2019-03" db="EMBL/GenBank/DDBJ databases">
        <title>Long-read sequencing reveals hyperdense prophage content in a complex bacterial symbiont genome.</title>
        <authorList>
            <person name="Frost C.L."/>
            <person name="Siozios S."/>
            <person name="Nadal-Jimenez P."/>
            <person name="Brockhurst M.A."/>
            <person name="King K.C."/>
            <person name="Darby A.C."/>
            <person name="Hurst G.D.D."/>
        </authorList>
    </citation>
    <scope>NUCLEOTIDE SEQUENCE [LARGE SCALE GENOMIC DNA]</scope>
    <source>
        <strain evidence="1 2">FIN</strain>
    </source>
</reference>
<sequence length="59" mass="6707">MDNIQSTLHDTNSITQYKTSSYSDGMESISQINELMMMLTEMLKNSVTPCKTLTRNSKN</sequence>
<dbReference type="KEGG" id="ans:ArsFIN_21530"/>
<protein>
    <submittedName>
        <fullName evidence="1">Uncharacterized protein</fullName>
    </submittedName>
</protein>
<accession>A0A4P7KU48</accession>
<dbReference type="AlphaFoldDB" id="A0A4P7KU48"/>